<dbReference type="Proteomes" id="UP001501510">
    <property type="component" value="Unassembled WGS sequence"/>
</dbReference>
<keyword evidence="3 6" id="KW-1015">Disulfide bond</keyword>
<reference evidence="8" key="1">
    <citation type="journal article" date="2019" name="Int. J. Syst. Evol. Microbiol.">
        <title>The Global Catalogue of Microorganisms (GCM) 10K type strain sequencing project: providing services to taxonomists for standard genome sequencing and annotation.</title>
        <authorList>
            <consortium name="The Broad Institute Genomics Platform"/>
            <consortium name="The Broad Institute Genome Sequencing Center for Infectious Disease"/>
            <person name="Wu L."/>
            <person name="Ma J."/>
        </authorList>
    </citation>
    <scope>NUCLEOTIDE SEQUENCE [LARGE SCALE GENOMIC DNA]</scope>
    <source>
        <strain evidence="8">JCM 1407</strain>
    </source>
</reference>
<dbReference type="Gene3D" id="3.90.1280.10">
    <property type="entry name" value="HSP33 redox switch-like"/>
    <property type="match status" value="1"/>
</dbReference>
<dbReference type="SUPFAM" id="SSF118352">
    <property type="entry name" value="HSP33 redox switch-like"/>
    <property type="match status" value="1"/>
</dbReference>
<comment type="similarity">
    <text evidence="6">Belongs to the HSP33 family.</text>
</comment>
<dbReference type="InterPro" id="IPR000397">
    <property type="entry name" value="Heat_shock_Hsp33"/>
</dbReference>
<gene>
    <name evidence="6 7" type="primary">hslO</name>
    <name evidence="7" type="ORF">GCM10008906_37910</name>
</gene>
<comment type="subcellular location">
    <subcellularLocation>
        <location evidence="6">Cytoplasm</location>
    </subcellularLocation>
</comment>
<keyword evidence="8" id="KW-1185">Reference proteome</keyword>
<keyword evidence="5 6" id="KW-0676">Redox-active center</keyword>
<evidence type="ECO:0000256" key="3">
    <source>
        <dbReference type="ARBA" id="ARBA00023157"/>
    </source>
</evidence>
<dbReference type="PIRSF" id="PIRSF005261">
    <property type="entry name" value="Heat_shock_Hsp33"/>
    <property type="match status" value="1"/>
</dbReference>
<comment type="function">
    <text evidence="6">Redox regulated molecular chaperone. Protects both thermally unfolding and oxidatively damaged proteins from irreversible aggregation. Plays an important role in the bacterial defense system toward oxidative stress.</text>
</comment>
<feature type="disulfide bond" description="Redox-active" evidence="6">
    <location>
        <begin position="272"/>
        <end position="275"/>
    </location>
</feature>
<evidence type="ECO:0000313" key="8">
    <source>
        <dbReference type="Proteomes" id="UP001501510"/>
    </source>
</evidence>
<dbReference type="InterPro" id="IPR016154">
    <property type="entry name" value="Heat_shock_Hsp33_C"/>
</dbReference>
<comment type="PTM">
    <text evidence="6">Under oxidizing conditions two disulfide bonds are formed involving the reactive cysteines. Under reducing conditions zinc is bound to the reactive cysteines and the protein is inactive.</text>
</comment>
<sequence>MKDKLIKALAKEGQIRIIAAITTETVNEAVKIHKCAPTASAALGRMVTAGVLMGSTLKSEKDTLTLQISGGGIAKNVVVTSYSNASVKGYIGNPKADLEPNSKGKLDVGGIIGKQGNLSVIRDMGLKEPYVGQVPIYTGEIGDDIAYYYTVSEQTPSAVGLGVLVDKDLSVKCSGGFIIQMLPGSDEMLADIVTYRLQEIPSITEMILKGMSIEEIIEYIFEDMDLKILDDTLTPKYECNCSKERVEKALISLGKEQLNEIYKEGKDEEIECHFCDKKYKFTNQQIGELLKQI</sequence>
<dbReference type="CDD" id="cd00498">
    <property type="entry name" value="Hsp33"/>
    <property type="match status" value="1"/>
</dbReference>
<dbReference type="Pfam" id="PF01430">
    <property type="entry name" value="HSP33"/>
    <property type="match status" value="1"/>
</dbReference>
<dbReference type="EMBL" id="BAAACG010000019">
    <property type="protein sequence ID" value="GAA0748049.1"/>
    <property type="molecule type" value="Genomic_DNA"/>
</dbReference>
<keyword evidence="1 6" id="KW-0963">Cytoplasm</keyword>
<dbReference type="SUPFAM" id="SSF64397">
    <property type="entry name" value="Hsp33 domain"/>
    <property type="match status" value="1"/>
</dbReference>
<comment type="caution">
    <text evidence="7">The sequence shown here is derived from an EMBL/GenBank/DDBJ whole genome shotgun (WGS) entry which is preliminary data.</text>
</comment>
<dbReference type="InterPro" id="IPR016153">
    <property type="entry name" value="Heat_shock_Hsp33_N"/>
</dbReference>
<dbReference type="PANTHER" id="PTHR30111:SF1">
    <property type="entry name" value="33 KDA CHAPERONIN"/>
    <property type="match status" value="1"/>
</dbReference>
<proteinExistence type="inferred from homology"/>
<evidence type="ECO:0000313" key="7">
    <source>
        <dbReference type="EMBL" id="GAA0748049.1"/>
    </source>
</evidence>
<evidence type="ECO:0000256" key="5">
    <source>
        <dbReference type="ARBA" id="ARBA00023284"/>
    </source>
</evidence>
<evidence type="ECO:0000256" key="1">
    <source>
        <dbReference type="ARBA" id="ARBA00022490"/>
    </source>
</evidence>
<dbReference type="NCBIfam" id="NF001033">
    <property type="entry name" value="PRK00114.1"/>
    <property type="match status" value="1"/>
</dbReference>
<evidence type="ECO:0000256" key="6">
    <source>
        <dbReference type="HAMAP-Rule" id="MF_00117"/>
    </source>
</evidence>
<dbReference type="RefSeq" id="WP_343764373.1">
    <property type="nucleotide sequence ID" value="NZ_BAAACG010000019.1"/>
</dbReference>
<accession>A0ABP3V8A2</accession>
<feature type="disulfide bond" description="Redox-active" evidence="6">
    <location>
        <begin position="239"/>
        <end position="241"/>
    </location>
</feature>
<keyword evidence="4 6" id="KW-0143">Chaperone</keyword>
<name>A0ABP3V8A2_9CLOT</name>
<keyword evidence="2 6" id="KW-0862">Zinc</keyword>
<dbReference type="Gene3D" id="3.55.30.10">
    <property type="entry name" value="Hsp33 domain"/>
    <property type="match status" value="1"/>
</dbReference>
<protein>
    <recommendedName>
        <fullName evidence="6">33 kDa chaperonin</fullName>
    </recommendedName>
    <alternativeName>
        <fullName evidence="6">Heat shock protein 33 homolog</fullName>
        <shortName evidence="6">HSP33</shortName>
    </alternativeName>
</protein>
<dbReference type="PANTHER" id="PTHR30111">
    <property type="entry name" value="33 KDA CHAPERONIN"/>
    <property type="match status" value="1"/>
</dbReference>
<dbReference type="HAMAP" id="MF_00117">
    <property type="entry name" value="HslO"/>
    <property type="match status" value="1"/>
</dbReference>
<evidence type="ECO:0000256" key="2">
    <source>
        <dbReference type="ARBA" id="ARBA00022833"/>
    </source>
</evidence>
<evidence type="ECO:0000256" key="4">
    <source>
        <dbReference type="ARBA" id="ARBA00023186"/>
    </source>
</evidence>
<organism evidence="7 8">
    <name type="scientific">Clostridium oceanicum</name>
    <dbReference type="NCBI Taxonomy" id="1543"/>
    <lineage>
        <taxon>Bacteria</taxon>
        <taxon>Bacillati</taxon>
        <taxon>Bacillota</taxon>
        <taxon>Clostridia</taxon>
        <taxon>Eubacteriales</taxon>
        <taxon>Clostridiaceae</taxon>
        <taxon>Clostridium</taxon>
    </lineage>
</organism>